<name>K0S3F7_THAOC</name>
<feature type="region of interest" description="Disordered" evidence="1">
    <location>
        <begin position="119"/>
        <end position="163"/>
    </location>
</feature>
<feature type="compositionally biased region" description="Basic and acidic residues" evidence="1">
    <location>
        <begin position="139"/>
        <end position="161"/>
    </location>
</feature>
<reference evidence="2 3" key="1">
    <citation type="journal article" date="2012" name="Genome Biol.">
        <title>Genome and low-iron response of an oceanic diatom adapted to chronic iron limitation.</title>
        <authorList>
            <person name="Lommer M."/>
            <person name="Specht M."/>
            <person name="Roy A.S."/>
            <person name="Kraemer L."/>
            <person name="Andreson R."/>
            <person name="Gutowska M.A."/>
            <person name="Wolf J."/>
            <person name="Bergner S.V."/>
            <person name="Schilhabel M.B."/>
            <person name="Klostermeier U.C."/>
            <person name="Beiko R.G."/>
            <person name="Rosenstiel P."/>
            <person name="Hippler M."/>
            <person name="Laroche J."/>
        </authorList>
    </citation>
    <scope>NUCLEOTIDE SEQUENCE [LARGE SCALE GENOMIC DNA]</scope>
    <source>
        <strain evidence="2 3">CCMP1005</strain>
    </source>
</reference>
<dbReference type="EMBL" id="AGNL01033846">
    <property type="protein sequence ID" value="EJK55521.1"/>
    <property type="molecule type" value="Genomic_DNA"/>
</dbReference>
<gene>
    <name evidence="2" type="ORF">THAOC_24744</name>
</gene>
<evidence type="ECO:0000256" key="1">
    <source>
        <dbReference type="SAM" id="MobiDB-lite"/>
    </source>
</evidence>
<evidence type="ECO:0000313" key="3">
    <source>
        <dbReference type="Proteomes" id="UP000266841"/>
    </source>
</evidence>
<protein>
    <submittedName>
        <fullName evidence="2">Uncharacterized protein</fullName>
    </submittedName>
</protein>
<comment type="caution">
    <text evidence="2">The sequence shown here is derived from an EMBL/GenBank/DDBJ whole genome shotgun (WGS) entry which is preliminary data.</text>
</comment>
<organism evidence="2 3">
    <name type="scientific">Thalassiosira oceanica</name>
    <name type="common">Marine diatom</name>
    <dbReference type="NCBI Taxonomy" id="159749"/>
    <lineage>
        <taxon>Eukaryota</taxon>
        <taxon>Sar</taxon>
        <taxon>Stramenopiles</taxon>
        <taxon>Ochrophyta</taxon>
        <taxon>Bacillariophyta</taxon>
        <taxon>Coscinodiscophyceae</taxon>
        <taxon>Thalassiosirophycidae</taxon>
        <taxon>Thalassiosirales</taxon>
        <taxon>Thalassiosiraceae</taxon>
        <taxon>Thalassiosira</taxon>
    </lineage>
</organism>
<keyword evidence="3" id="KW-1185">Reference proteome</keyword>
<proteinExistence type="predicted"/>
<dbReference type="AlphaFoldDB" id="K0S3F7"/>
<accession>K0S3F7</accession>
<sequence length="179" mass="19645">MILSKAFCGGADLLATSADRSITTFNSLLLSSLMDSKNSDTGKPAIRVLFEPDPSLIDWISWSAYWRLGRTSEISLRMYSRRVVSPPLSADVMGMVSLMNGSMEPLQLTRNLKKPMTKTLGADRPVDEGSAPQATHVVDSTRDGNVETPKRRDVERRRDAEDVSTSIIRGDGLATGWCP</sequence>
<evidence type="ECO:0000313" key="2">
    <source>
        <dbReference type="EMBL" id="EJK55521.1"/>
    </source>
</evidence>
<dbReference type="Proteomes" id="UP000266841">
    <property type="component" value="Unassembled WGS sequence"/>
</dbReference>